<proteinExistence type="predicted"/>
<organism evidence="1">
    <name type="scientific">Rhizophora mucronata</name>
    <name type="common">Asiatic mangrove</name>
    <dbReference type="NCBI Taxonomy" id="61149"/>
    <lineage>
        <taxon>Eukaryota</taxon>
        <taxon>Viridiplantae</taxon>
        <taxon>Streptophyta</taxon>
        <taxon>Embryophyta</taxon>
        <taxon>Tracheophyta</taxon>
        <taxon>Spermatophyta</taxon>
        <taxon>Magnoliopsida</taxon>
        <taxon>eudicotyledons</taxon>
        <taxon>Gunneridae</taxon>
        <taxon>Pentapetalae</taxon>
        <taxon>rosids</taxon>
        <taxon>fabids</taxon>
        <taxon>Malpighiales</taxon>
        <taxon>Rhizophoraceae</taxon>
        <taxon>Rhizophora</taxon>
    </lineage>
</organism>
<name>A0A2P2MUZ5_RHIMU</name>
<sequence>MQRANIIGPRPIVN</sequence>
<protein>
    <submittedName>
        <fullName evidence="1">Uncharacterized protein</fullName>
    </submittedName>
</protein>
<accession>A0A2P2MUZ5</accession>
<reference evidence="1" key="1">
    <citation type="submission" date="2018-02" db="EMBL/GenBank/DDBJ databases">
        <title>Rhizophora mucronata_Transcriptome.</title>
        <authorList>
            <person name="Meera S.P."/>
            <person name="Sreeshan A."/>
            <person name="Augustine A."/>
        </authorList>
    </citation>
    <scope>NUCLEOTIDE SEQUENCE</scope>
    <source>
        <tissue evidence="1">Leaf</tissue>
    </source>
</reference>
<evidence type="ECO:0000313" key="1">
    <source>
        <dbReference type="EMBL" id="MBX34053.1"/>
    </source>
</evidence>
<dbReference type="EMBL" id="GGEC01053569">
    <property type="protein sequence ID" value="MBX34053.1"/>
    <property type="molecule type" value="Transcribed_RNA"/>
</dbReference>